<dbReference type="SMART" id="SM00972">
    <property type="entry name" value="SCPU"/>
    <property type="match status" value="1"/>
</dbReference>
<dbReference type="Proteomes" id="UP000468717">
    <property type="component" value="Unassembled WGS sequence"/>
</dbReference>
<dbReference type="AlphaFoldDB" id="A0A6I1I603"/>
<evidence type="ECO:0000256" key="1">
    <source>
        <dbReference type="SAM" id="SignalP"/>
    </source>
</evidence>
<feature type="signal peptide" evidence="1">
    <location>
        <begin position="1"/>
        <end position="21"/>
    </location>
</feature>
<evidence type="ECO:0000259" key="2">
    <source>
        <dbReference type="Pfam" id="PF05229"/>
    </source>
</evidence>
<evidence type="ECO:0000313" key="4">
    <source>
        <dbReference type="Proteomes" id="UP000468717"/>
    </source>
</evidence>
<gene>
    <name evidence="3" type="ORF">GCN75_16525</name>
</gene>
<dbReference type="PANTHER" id="PTHR37089">
    <property type="entry name" value="PROTEIN U-RELATED"/>
    <property type="match status" value="1"/>
</dbReference>
<dbReference type="InterPro" id="IPR007893">
    <property type="entry name" value="Spore_coat_U/FanG"/>
</dbReference>
<dbReference type="RefSeq" id="WP_152283431.1">
    <property type="nucleotide sequence ID" value="NZ_WFLI01000018.1"/>
</dbReference>
<keyword evidence="4" id="KW-1185">Reference proteome</keyword>
<feature type="chain" id="PRO_5026049935" description="Spore coat protein U/FanG domain-containing protein" evidence="1">
    <location>
        <begin position="22"/>
        <end position="333"/>
    </location>
</feature>
<organism evidence="3 4">
    <name type="scientific">Janthinobacterium violaceinigrum</name>
    <dbReference type="NCBI Taxonomy" id="2654252"/>
    <lineage>
        <taxon>Bacteria</taxon>
        <taxon>Pseudomonadati</taxon>
        <taxon>Pseudomonadota</taxon>
        <taxon>Betaproteobacteria</taxon>
        <taxon>Burkholderiales</taxon>
        <taxon>Oxalobacteraceae</taxon>
        <taxon>Janthinobacterium</taxon>
    </lineage>
</organism>
<dbReference type="InterPro" id="IPR053167">
    <property type="entry name" value="Spore_coat_component"/>
</dbReference>
<evidence type="ECO:0000313" key="3">
    <source>
        <dbReference type="EMBL" id="KAB8063856.1"/>
    </source>
</evidence>
<proteinExistence type="predicted"/>
<dbReference type="EMBL" id="WFLI01000018">
    <property type="protein sequence ID" value="KAB8063856.1"/>
    <property type="molecule type" value="Genomic_DNA"/>
</dbReference>
<feature type="domain" description="Spore coat protein U/FanG" evidence="2">
    <location>
        <begin position="18"/>
        <end position="157"/>
    </location>
</feature>
<name>A0A6I1I603_9BURK</name>
<dbReference type="Pfam" id="PF05229">
    <property type="entry name" value="SCPU"/>
    <property type="match status" value="2"/>
</dbReference>
<dbReference type="PANTHER" id="PTHR37089:SF4">
    <property type="entry name" value="EXPORTED PROTEIN"/>
    <property type="match status" value="1"/>
</dbReference>
<reference evidence="3 4" key="1">
    <citation type="submission" date="2019-10" db="EMBL/GenBank/DDBJ databases">
        <title>Three novel species isolated from a subtropical stream in China.</title>
        <authorList>
            <person name="Lu H."/>
        </authorList>
    </citation>
    <scope>NUCLEOTIDE SEQUENCE [LARGE SCALE GENOMIC DNA]</scope>
    <source>
        <strain evidence="3 4">FT13W</strain>
    </source>
</reference>
<comment type="caution">
    <text evidence="3">The sequence shown here is derived from an EMBL/GenBank/DDBJ whole genome shotgun (WGS) entry which is preliminary data.</text>
</comment>
<accession>A0A6I1I603</accession>
<sequence length="333" mass="33951">MRRLLLWLIVLLGCASGAARADTCSVSMTNIDFGNISPISGTDYVAQATGTFSCVFSSLNLGQLLTPNAQVCISLGLGTNSTSALPRKLGNGSNRMEYNVYVDGSYAPAKIWGGAGVTGAPSTFGMILSAGLLAPPGTYSMNFTVYAKIPAGAALAAVPTVANANTVYTSSFAGLGTYTYTTYGLVNLFGCTVNSGSFGFTVNATAINDCTITATPMAFANASILTGNLRSTSTLSVRCVNSNAYQIALNGGSVAGNVANRQMKNTVTTDKVSYLLSATLDGAPWGDGTAGTSMVTGTGTGSSVPVTVYGLVPAQSAPSPGDYKDTVTATIYF</sequence>
<protein>
    <recommendedName>
        <fullName evidence="2">Spore coat protein U/FanG domain-containing protein</fullName>
    </recommendedName>
</protein>
<feature type="domain" description="Spore coat protein U/FanG" evidence="2">
    <location>
        <begin position="200"/>
        <end position="330"/>
    </location>
</feature>
<keyword evidence="1" id="KW-0732">Signal</keyword>